<feature type="transmembrane region" description="Helical" evidence="1">
    <location>
        <begin position="93"/>
        <end position="112"/>
    </location>
</feature>
<keyword evidence="3" id="KW-1185">Reference proteome</keyword>
<gene>
    <name evidence="2" type="ORF">E0F26_06460</name>
</gene>
<protein>
    <submittedName>
        <fullName evidence="2">Uncharacterized protein</fullName>
    </submittedName>
</protein>
<feature type="transmembrane region" description="Helical" evidence="1">
    <location>
        <begin position="68"/>
        <end position="87"/>
    </location>
</feature>
<dbReference type="EMBL" id="CP036501">
    <property type="protein sequence ID" value="UZP74404.1"/>
    <property type="molecule type" value="Genomic_DNA"/>
</dbReference>
<evidence type="ECO:0000256" key="1">
    <source>
        <dbReference type="SAM" id="Phobius"/>
    </source>
</evidence>
<reference evidence="2 3" key="1">
    <citation type="submission" date="2019-02" db="EMBL/GenBank/DDBJ databases">
        <title>Halieaceae_genomes.</title>
        <authorList>
            <person name="Li S.-H."/>
        </authorList>
    </citation>
    <scope>NUCLEOTIDE SEQUENCE [LARGE SCALE GENOMIC DNA]</scope>
    <source>
        <strain evidence="2 3">JH123</strain>
    </source>
</reference>
<organism evidence="2 3">
    <name type="scientific">Candidatus Paraluminiphilus aquimaris</name>
    <dbReference type="NCBI Taxonomy" id="2518994"/>
    <lineage>
        <taxon>Bacteria</taxon>
        <taxon>Pseudomonadati</taxon>
        <taxon>Pseudomonadota</taxon>
        <taxon>Gammaproteobacteria</taxon>
        <taxon>Cellvibrionales</taxon>
        <taxon>Halieaceae</taxon>
        <taxon>Candidatus Paraluminiphilus</taxon>
    </lineage>
</organism>
<keyword evidence="1" id="KW-0472">Membrane</keyword>
<evidence type="ECO:0000313" key="3">
    <source>
        <dbReference type="Proteomes" id="UP001317963"/>
    </source>
</evidence>
<keyword evidence="1" id="KW-0812">Transmembrane</keyword>
<dbReference type="Proteomes" id="UP001317963">
    <property type="component" value="Chromosome"/>
</dbReference>
<sequence length="129" mass="14555">MGELIPIFGMLTGLIIPLSVFFWQYQEGRERRETILEISRTIDDPDKLDELLKMLDEKKEEPTDYRRGGLITLFVGLGIYALGFYAFGNFFKAAGALVGFIGFGITAAGYLYPPSSNEINQAVEDFEER</sequence>
<keyword evidence="1" id="KW-1133">Transmembrane helix</keyword>
<proteinExistence type="predicted"/>
<name>A0ABY6Q564_9GAMM</name>
<feature type="transmembrane region" description="Helical" evidence="1">
    <location>
        <begin position="6"/>
        <end position="25"/>
    </location>
</feature>
<accession>A0ABY6Q564</accession>
<dbReference type="RefSeq" id="WP_279240849.1">
    <property type="nucleotide sequence ID" value="NZ_CP036501.1"/>
</dbReference>
<evidence type="ECO:0000313" key="2">
    <source>
        <dbReference type="EMBL" id="UZP74404.1"/>
    </source>
</evidence>